<name>A0ABX1RFM0_9PSEU</name>
<comment type="caution">
    <text evidence="1">The sequence shown here is derived from an EMBL/GenBank/DDBJ whole genome shotgun (WGS) entry which is preliminary data.</text>
</comment>
<keyword evidence="2" id="KW-1185">Reference proteome</keyword>
<evidence type="ECO:0000313" key="2">
    <source>
        <dbReference type="Proteomes" id="UP001296706"/>
    </source>
</evidence>
<dbReference type="Proteomes" id="UP001296706">
    <property type="component" value="Unassembled WGS sequence"/>
</dbReference>
<reference evidence="1 2" key="1">
    <citation type="submission" date="2020-04" db="EMBL/GenBank/DDBJ databases">
        <authorList>
            <person name="Klaysubun C."/>
            <person name="Duangmal K."/>
            <person name="Lipun K."/>
        </authorList>
    </citation>
    <scope>NUCLEOTIDE SEQUENCE [LARGE SCALE GENOMIC DNA]</scope>
    <source>
        <strain evidence="1 2">JCM 11839</strain>
    </source>
</reference>
<sequence length="62" mass="6848">MRRGSGADTEDDDTVVALPALIDDDALIDLIVAVAAHHGFDGRNCADRHLVQWLAAWRRHLD</sequence>
<proteinExistence type="predicted"/>
<organism evidence="1 2">
    <name type="scientific">Pseudonocardia xinjiangensis</name>
    <dbReference type="NCBI Taxonomy" id="75289"/>
    <lineage>
        <taxon>Bacteria</taxon>
        <taxon>Bacillati</taxon>
        <taxon>Actinomycetota</taxon>
        <taxon>Actinomycetes</taxon>
        <taxon>Pseudonocardiales</taxon>
        <taxon>Pseudonocardiaceae</taxon>
        <taxon>Pseudonocardia</taxon>
    </lineage>
</organism>
<protein>
    <submittedName>
        <fullName evidence="1">Uncharacterized protein</fullName>
    </submittedName>
</protein>
<dbReference type="RefSeq" id="WP_169396885.1">
    <property type="nucleotide sequence ID" value="NZ_BAAAJH010000034.1"/>
</dbReference>
<dbReference type="EMBL" id="JAAXKY010000052">
    <property type="protein sequence ID" value="NMH78817.1"/>
    <property type="molecule type" value="Genomic_DNA"/>
</dbReference>
<accession>A0ABX1RFM0</accession>
<evidence type="ECO:0000313" key="1">
    <source>
        <dbReference type="EMBL" id="NMH78817.1"/>
    </source>
</evidence>
<gene>
    <name evidence="1" type="ORF">HF577_17210</name>
</gene>